<gene>
    <name evidence="1" type="ORF">M407DRAFT_137114</name>
</gene>
<dbReference type="AlphaFoldDB" id="A0A0C3LG86"/>
<protein>
    <submittedName>
        <fullName evidence="1">Uncharacterized protein</fullName>
    </submittedName>
</protein>
<name>A0A0C3LG86_9AGAM</name>
<dbReference type="HOGENOM" id="CLU_2160262_0_0_1"/>
<proteinExistence type="predicted"/>
<reference evidence="2" key="2">
    <citation type="submission" date="2015-01" db="EMBL/GenBank/DDBJ databases">
        <title>Evolutionary Origins and Diversification of the Mycorrhizal Mutualists.</title>
        <authorList>
            <consortium name="DOE Joint Genome Institute"/>
            <consortium name="Mycorrhizal Genomics Consortium"/>
            <person name="Kohler A."/>
            <person name="Kuo A."/>
            <person name="Nagy L.G."/>
            <person name="Floudas D."/>
            <person name="Copeland A."/>
            <person name="Barry K.W."/>
            <person name="Cichocki N."/>
            <person name="Veneault-Fourrey C."/>
            <person name="LaButti K."/>
            <person name="Lindquist E.A."/>
            <person name="Lipzen A."/>
            <person name="Lundell T."/>
            <person name="Morin E."/>
            <person name="Murat C."/>
            <person name="Riley R."/>
            <person name="Ohm R."/>
            <person name="Sun H."/>
            <person name="Tunlid A."/>
            <person name="Henrissat B."/>
            <person name="Grigoriev I.V."/>
            <person name="Hibbett D.S."/>
            <person name="Martin F."/>
        </authorList>
    </citation>
    <scope>NUCLEOTIDE SEQUENCE [LARGE SCALE GENOMIC DNA]</scope>
    <source>
        <strain evidence="2">MUT 4182</strain>
    </source>
</reference>
<evidence type="ECO:0000313" key="1">
    <source>
        <dbReference type="EMBL" id="KIO20457.1"/>
    </source>
</evidence>
<sequence length="111" mass="11973">MAKTSRTVVGIEPGSVLRGMSRELLRASGLQEEAALLGFEPNVETLSATVSSLISRVLLSRCLSPTRHFWWMPNSGANDLSLVTSSGPMHVYHAARRIFDSASTGTDNNVV</sequence>
<reference evidence="1 2" key="1">
    <citation type="submission" date="2014-04" db="EMBL/GenBank/DDBJ databases">
        <authorList>
            <consortium name="DOE Joint Genome Institute"/>
            <person name="Kuo A."/>
            <person name="Girlanda M."/>
            <person name="Perotto S."/>
            <person name="Kohler A."/>
            <person name="Nagy L.G."/>
            <person name="Floudas D."/>
            <person name="Copeland A."/>
            <person name="Barry K.W."/>
            <person name="Cichocki N."/>
            <person name="Veneault-Fourrey C."/>
            <person name="LaButti K."/>
            <person name="Lindquist E.A."/>
            <person name="Lipzen A."/>
            <person name="Lundell T."/>
            <person name="Morin E."/>
            <person name="Murat C."/>
            <person name="Sun H."/>
            <person name="Tunlid A."/>
            <person name="Henrissat B."/>
            <person name="Grigoriev I.V."/>
            <person name="Hibbett D.S."/>
            <person name="Martin F."/>
            <person name="Nordberg H.P."/>
            <person name="Cantor M.N."/>
            <person name="Hua S.X."/>
        </authorList>
    </citation>
    <scope>NUCLEOTIDE SEQUENCE [LARGE SCALE GENOMIC DNA]</scope>
    <source>
        <strain evidence="1 2">MUT 4182</strain>
    </source>
</reference>
<dbReference type="EMBL" id="KN823174">
    <property type="protein sequence ID" value="KIO20457.1"/>
    <property type="molecule type" value="Genomic_DNA"/>
</dbReference>
<evidence type="ECO:0000313" key="2">
    <source>
        <dbReference type="Proteomes" id="UP000054248"/>
    </source>
</evidence>
<keyword evidence="2" id="KW-1185">Reference proteome</keyword>
<accession>A0A0C3LG86</accession>
<organism evidence="1 2">
    <name type="scientific">Tulasnella calospora MUT 4182</name>
    <dbReference type="NCBI Taxonomy" id="1051891"/>
    <lineage>
        <taxon>Eukaryota</taxon>
        <taxon>Fungi</taxon>
        <taxon>Dikarya</taxon>
        <taxon>Basidiomycota</taxon>
        <taxon>Agaricomycotina</taxon>
        <taxon>Agaricomycetes</taxon>
        <taxon>Cantharellales</taxon>
        <taxon>Tulasnellaceae</taxon>
        <taxon>Tulasnella</taxon>
    </lineage>
</organism>
<dbReference type="Proteomes" id="UP000054248">
    <property type="component" value="Unassembled WGS sequence"/>
</dbReference>